<dbReference type="SUPFAM" id="SSF52540">
    <property type="entry name" value="P-loop containing nucleoside triphosphate hydrolases"/>
    <property type="match status" value="2"/>
</dbReference>
<keyword evidence="5" id="KW-0347">Helicase</keyword>
<dbReference type="EMBL" id="CP003363">
    <property type="protein sequence ID" value="AGB50727.1"/>
    <property type="molecule type" value="Genomic_DNA"/>
</dbReference>
<feature type="domain" description="Helicase C-terminal" evidence="4">
    <location>
        <begin position="525"/>
        <end position="688"/>
    </location>
</feature>
<evidence type="ECO:0000256" key="2">
    <source>
        <dbReference type="SAM" id="Coils"/>
    </source>
</evidence>
<keyword evidence="6" id="KW-1185">Reference proteome</keyword>
<dbReference type="InterPro" id="IPR027417">
    <property type="entry name" value="P-loop_NTPase"/>
</dbReference>
<evidence type="ECO:0000259" key="4">
    <source>
        <dbReference type="PROSITE" id="PS51194"/>
    </source>
</evidence>
<organism evidence="5 6">
    <name type="scientific">Methanomethylovorans hollandica (strain DSM 15978 / NBRC 107637 / DMS1)</name>
    <dbReference type="NCBI Taxonomy" id="867904"/>
    <lineage>
        <taxon>Archaea</taxon>
        <taxon>Methanobacteriati</taxon>
        <taxon>Methanobacteriota</taxon>
        <taxon>Stenosarchaea group</taxon>
        <taxon>Methanomicrobia</taxon>
        <taxon>Methanosarcinales</taxon>
        <taxon>Methanosarcinaceae</taxon>
        <taxon>Methanomethylovorans</taxon>
    </lineage>
</organism>
<dbReference type="InterPro" id="IPR038718">
    <property type="entry name" value="SNF2-like_sf"/>
</dbReference>
<feature type="coiled-coil region" evidence="2">
    <location>
        <begin position="705"/>
        <end position="732"/>
    </location>
</feature>
<dbReference type="Gene3D" id="3.40.50.10810">
    <property type="entry name" value="Tandem AAA-ATPase domain"/>
    <property type="match status" value="1"/>
</dbReference>
<keyword evidence="1" id="KW-0378">Hydrolase</keyword>
<dbReference type="GO" id="GO:0005524">
    <property type="term" value="F:ATP binding"/>
    <property type="evidence" value="ECO:0007669"/>
    <property type="project" value="InterPro"/>
</dbReference>
<dbReference type="AlphaFoldDB" id="L0KZ47"/>
<dbReference type="PROSITE" id="PS51194">
    <property type="entry name" value="HELICASE_CTER"/>
    <property type="match status" value="1"/>
</dbReference>
<dbReference type="GO" id="GO:0140097">
    <property type="term" value="F:catalytic activity, acting on DNA"/>
    <property type="evidence" value="ECO:0007669"/>
    <property type="project" value="UniProtKB-ARBA"/>
</dbReference>
<dbReference type="PANTHER" id="PTHR45766">
    <property type="entry name" value="DNA ANNEALING HELICASE AND ENDONUCLEASE ZRANB3 FAMILY MEMBER"/>
    <property type="match status" value="1"/>
</dbReference>
<dbReference type="PROSITE" id="PS51192">
    <property type="entry name" value="HELICASE_ATP_BIND_1"/>
    <property type="match status" value="1"/>
</dbReference>
<keyword evidence="2" id="KW-0175">Coiled coil</keyword>
<feature type="domain" description="Helicase ATP-binding" evidence="3">
    <location>
        <begin position="115"/>
        <end position="294"/>
    </location>
</feature>
<gene>
    <name evidence="5" type="ordered locus">Metho_2590</name>
</gene>
<dbReference type="GO" id="GO:0004386">
    <property type="term" value="F:helicase activity"/>
    <property type="evidence" value="ECO:0007669"/>
    <property type="project" value="UniProtKB-KW"/>
</dbReference>
<keyword evidence="5" id="KW-0067">ATP-binding</keyword>
<dbReference type="HOGENOM" id="CLU_269032_0_0_2"/>
<dbReference type="RefSeq" id="WP_015313859.1">
    <property type="nucleotide sequence ID" value="NC_019972.1"/>
</dbReference>
<name>L0KZ47_METHD</name>
<keyword evidence="5" id="KW-0547">Nucleotide-binding</keyword>
<dbReference type="Gene3D" id="3.40.50.300">
    <property type="entry name" value="P-loop containing nucleotide triphosphate hydrolases"/>
    <property type="match status" value="1"/>
</dbReference>
<dbReference type="InterPro" id="IPR014001">
    <property type="entry name" value="Helicase_ATP-bd"/>
</dbReference>
<dbReference type="Pfam" id="PF00176">
    <property type="entry name" value="SNF2-rel_dom"/>
    <property type="match status" value="1"/>
</dbReference>
<geneLocation type="plasmid" evidence="5 6">
    <name>pMETHO01</name>
</geneLocation>
<sequence length="1045" mass="120828">MSNEPLFIAGNNVKVISTGKIGTINKVIKGSRSYSYQVTVEGKTRTFAEKYLEPYSVQEDNLVENFYTENLGGCSQYKIFQTWFRLSKPLESNLYSYLGSKTIFNPHQFKPLLKFISPNSDERLFIADEVGVGKTIETGIILTEMLAREKLTHSTPILIVCPNALIRKWVREMKERFRLDFEVLDGKKLNYVLNSTIQDGIFPKKYAFFVVGLQLFRRREYLDLLIELDSKREEATFGMVVIDEAHHLRNTDTDSNELGSLLGNMTEMMLMLSATPMNLSSGDLYNQMHILNNIAFPDRTTFEALYNPVVKINRIRHSLSQNLVEKRKEIFTHIMELEMDPLGKIILQHEEIKELINRLNQDKNLSPDEFVRYDRLLLSLNPLSYSFTRTRKREALEHQVQREVLELPVTLSKEELKFQDHALKVIQNYYLSIGKDPQILGFITNTYRRMISSCIPAMKDYLESSIKENKVFDLPNPSELDDYEDDLEISNTALPTTLKESFQVLLDDLEKRCNIDSKYSQFKHMLDKVISNPETHQVIVFSFFVRTLEYLKKSLERDGYSVGIIHGSIPSNSNGQDVVDRYKTMDSFKNGDFDILLSSEVGGEGLDFQYCHAIINYDLPYNPMRIEQRIGRIDRFGQTADKIIVGNMFIKNSVDEEIYDRLYRRINLVEEGIGAFEPIMGTEIADIQTAIISGGLSDEQKNEISRRLQEAIEAAKAEYEQFEKYRTELLSDDYFTKPINRISEGNFISPSDAIELTQNYLSMHEGCTFSSLDDSGGIIELSPSLVTQLEAFSRKPGNEGAFNELKALFGSSPVKVIFDGQLAETYQDYIFLSPTGHWSRFLTYQLEKEKLLHKIFRFYLHPSESYILNGEYIVFLFEVRMEGLRTEIEFLGLPVDINTKTVYRTLFGKIPRLLACDSIDGTTTIESDYIDVNELLEIAMDYLNEIVEEKRRVASEENRFKIDSRITALTQSCKLQVEKLQESLNRYIEKQRSEGKTPDERFVRLMKGRIDSKKAKHKTKINELQHRQELSLDYNLEAIVHIKVW</sequence>
<dbReference type="InterPro" id="IPR000330">
    <property type="entry name" value="SNF2_N"/>
</dbReference>
<reference evidence="6" key="1">
    <citation type="submission" date="2012-02" db="EMBL/GenBank/DDBJ databases">
        <title>Complete sequence of plasmid of Methanomethylovorans hollandica DSM 15978.</title>
        <authorList>
            <person name="Lucas S."/>
            <person name="Copeland A."/>
            <person name="Lapidus A."/>
            <person name="Glavina del Rio T."/>
            <person name="Dalin E."/>
            <person name="Tice H."/>
            <person name="Bruce D."/>
            <person name="Goodwin L."/>
            <person name="Pitluck S."/>
            <person name="Peters L."/>
            <person name="Mikhailova N."/>
            <person name="Held B."/>
            <person name="Kyrpides N."/>
            <person name="Mavromatis K."/>
            <person name="Ivanova N."/>
            <person name="Brettin T."/>
            <person name="Detter J.C."/>
            <person name="Han C."/>
            <person name="Larimer F."/>
            <person name="Land M."/>
            <person name="Hauser L."/>
            <person name="Markowitz V."/>
            <person name="Cheng J.-F."/>
            <person name="Hugenholtz P."/>
            <person name="Woyke T."/>
            <person name="Wu D."/>
            <person name="Spring S."/>
            <person name="Schroeder M."/>
            <person name="Brambilla E."/>
            <person name="Klenk H.-P."/>
            <person name="Eisen J.A."/>
        </authorList>
    </citation>
    <scope>NUCLEOTIDE SEQUENCE [LARGE SCALE GENOMIC DNA]</scope>
    <source>
        <strain evidence="6">DSM 15978 / NBRC 107637 / DMS1</strain>
        <plasmid evidence="6">Plasmid pMETHO01</plasmid>
    </source>
</reference>
<dbReference type="OrthoDB" id="6396at2157"/>
<dbReference type="KEGG" id="mhz:Metho_2590"/>
<proteinExistence type="predicted"/>
<keyword evidence="5" id="KW-0614">Plasmid</keyword>
<evidence type="ECO:0000313" key="5">
    <source>
        <dbReference type="EMBL" id="AGB50727.1"/>
    </source>
</evidence>
<dbReference type="InterPro" id="IPR049730">
    <property type="entry name" value="SNF2/RAD54-like_C"/>
</dbReference>
<dbReference type="PANTHER" id="PTHR45766:SF6">
    <property type="entry name" value="SWI_SNF-RELATED MATRIX-ASSOCIATED ACTIN-DEPENDENT REGULATOR OF CHROMATIN SUBFAMILY A-LIKE PROTEIN 1"/>
    <property type="match status" value="1"/>
</dbReference>
<dbReference type="GO" id="GO:0016787">
    <property type="term" value="F:hydrolase activity"/>
    <property type="evidence" value="ECO:0007669"/>
    <property type="project" value="UniProtKB-KW"/>
</dbReference>
<protein>
    <submittedName>
        <fullName evidence="5">DNA/RNA helicase, superfamily II</fullName>
    </submittedName>
</protein>
<evidence type="ECO:0000313" key="6">
    <source>
        <dbReference type="Proteomes" id="UP000010866"/>
    </source>
</evidence>
<dbReference type="Proteomes" id="UP000010866">
    <property type="component" value="Plasmid pMETHO01"/>
</dbReference>
<evidence type="ECO:0000256" key="1">
    <source>
        <dbReference type="ARBA" id="ARBA00022801"/>
    </source>
</evidence>
<dbReference type="Pfam" id="PF00271">
    <property type="entry name" value="Helicase_C"/>
    <property type="match status" value="1"/>
</dbReference>
<evidence type="ECO:0000259" key="3">
    <source>
        <dbReference type="PROSITE" id="PS51192"/>
    </source>
</evidence>
<dbReference type="GeneID" id="14401552"/>
<accession>L0KZ47</accession>
<dbReference type="CDD" id="cd18793">
    <property type="entry name" value="SF2_C_SNF"/>
    <property type="match status" value="1"/>
</dbReference>
<dbReference type="SMART" id="SM00487">
    <property type="entry name" value="DEXDc"/>
    <property type="match status" value="1"/>
</dbReference>
<dbReference type="InterPro" id="IPR001650">
    <property type="entry name" value="Helicase_C-like"/>
</dbReference>
<dbReference type="SMART" id="SM00490">
    <property type="entry name" value="HELICc"/>
    <property type="match status" value="1"/>
</dbReference>